<feature type="region of interest" description="Disordered" evidence="1">
    <location>
        <begin position="33"/>
        <end position="66"/>
    </location>
</feature>
<evidence type="ECO:0000313" key="2">
    <source>
        <dbReference type="EMBL" id="KAJ9546213.1"/>
    </source>
</evidence>
<name>A0AA38SWI7_9ASTR</name>
<organism evidence="2 3">
    <name type="scientific">Centaurea solstitialis</name>
    <name type="common">yellow star-thistle</name>
    <dbReference type="NCBI Taxonomy" id="347529"/>
    <lineage>
        <taxon>Eukaryota</taxon>
        <taxon>Viridiplantae</taxon>
        <taxon>Streptophyta</taxon>
        <taxon>Embryophyta</taxon>
        <taxon>Tracheophyta</taxon>
        <taxon>Spermatophyta</taxon>
        <taxon>Magnoliopsida</taxon>
        <taxon>eudicotyledons</taxon>
        <taxon>Gunneridae</taxon>
        <taxon>Pentapetalae</taxon>
        <taxon>asterids</taxon>
        <taxon>campanulids</taxon>
        <taxon>Asterales</taxon>
        <taxon>Asteraceae</taxon>
        <taxon>Carduoideae</taxon>
        <taxon>Cardueae</taxon>
        <taxon>Centaureinae</taxon>
        <taxon>Centaurea</taxon>
    </lineage>
</organism>
<feature type="compositionally biased region" description="Basic and acidic residues" evidence="1">
    <location>
        <begin position="36"/>
        <end position="47"/>
    </location>
</feature>
<dbReference type="EMBL" id="JARYMX010000006">
    <property type="protein sequence ID" value="KAJ9546213.1"/>
    <property type="molecule type" value="Genomic_DNA"/>
</dbReference>
<protein>
    <submittedName>
        <fullName evidence="2">Uncharacterized protein</fullName>
    </submittedName>
</protein>
<comment type="caution">
    <text evidence="2">The sequence shown here is derived from an EMBL/GenBank/DDBJ whole genome shotgun (WGS) entry which is preliminary data.</text>
</comment>
<dbReference type="AlphaFoldDB" id="A0AA38SWI7"/>
<sequence>MNDSAEDLVIKILRSFSDSLSVLNSGDSYPVSACSGDRKLDSGDSKKNPAPVVKDRRGCHKRRLEP</sequence>
<feature type="compositionally biased region" description="Basic residues" evidence="1">
    <location>
        <begin position="57"/>
        <end position="66"/>
    </location>
</feature>
<keyword evidence="3" id="KW-1185">Reference proteome</keyword>
<reference evidence="2" key="1">
    <citation type="submission" date="2023-03" db="EMBL/GenBank/DDBJ databases">
        <title>Chromosome-scale reference genome and RAD-based genetic map of yellow starthistle (Centaurea solstitialis) reveal putative structural variation and QTLs associated with invader traits.</title>
        <authorList>
            <person name="Reatini B."/>
            <person name="Cang F.A."/>
            <person name="Jiang Q."/>
            <person name="Mckibben M.T.W."/>
            <person name="Barker M.S."/>
            <person name="Rieseberg L.H."/>
            <person name="Dlugosch K.M."/>
        </authorList>
    </citation>
    <scope>NUCLEOTIDE SEQUENCE</scope>
    <source>
        <strain evidence="2">CAN-66</strain>
        <tissue evidence="2">Leaf</tissue>
    </source>
</reference>
<accession>A0AA38SWI7</accession>
<dbReference type="Proteomes" id="UP001172457">
    <property type="component" value="Chromosome 6"/>
</dbReference>
<evidence type="ECO:0000313" key="3">
    <source>
        <dbReference type="Proteomes" id="UP001172457"/>
    </source>
</evidence>
<evidence type="ECO:0000256" key="1">
    <source>
        <dbReference type="SAM" id="MobiDB-lite"/>
    </source>
</evidence>
<proteinExistence type="predicted"/>
<gene>
    <name evidence="2" type="ORF">OSB04_025920</name>
</gene>